<feature type="compositionally biased region" description="Basic and acidic residues" evidence="5">
    <location>
        <begin position="155"/>
        <end position="172"/>
    </location>
</feature>
<evidence type="ECO:0000256" key="6">
    <source>
        <dbReference type="SAM" id="Phobius"/>
    </source>
</evidence>
<evidence type="ECO:0000256" key="5">
    <source>
        <dbReference type="SAM" id="MobiDB-lite"/>
    </source>
</evidence>
<keyword evidence="4 6" id="KW-0472">Membrane</keyword>
<dbReference type="AlphaFoldDB" id="A0A5C3M5U5"/>
<feature type="compositionally biased region" description="Basic residues" evidence="5">
    <location>
        <begin position="1"/>
        <end position="12"/>
    </location>
</feature>
<reference evidence="7 8" key="1">
    <citation type="journal article" date="2019" name="Nat. Ecol. Evol.">
        <title>Megaphylogeny resolves global patterns of mushroom evolution.</title>
        <authorList>
            <person name="Varga T."/>
            <person name="Krizsan K."/>
            <person name="Foldi C."/>
            <person name="Dima B."/>
            <person name="Sanchez-Garcia M."/>
            <person name="Sanchez-Ramirez S."/>
            <person name="Szollosi G.J."/>
            <person name="Szarkandi J.G."/>
            <person name="Papp V."/>
            <person name="Albert L."/>
            <person name="Andreopoulos W."/>
            <person name="Angelini C."/>
            <person name="Antonin V."/>
            <person name="Barry K.W."/>
            <person name="Bougher N.L."/>
            <person name="Buchanan P."/>
            <person name="Buyck B."/>
            <person name="Bense V."/>
            <person name="Catcheside P."/>
            <person name="Chovatia M."/>
            <person name="Cooper J."/>
            <person name="Damon W."/>
            <person name="Desjardin D."/>
            <person name="Finy P."/>
            <person name="Geml J."/>
            <person name="Haridas S."/>
            <person name="Hughes K."/>
            <person name="Justo A."/>
            <person name="Karasinski D."/>
            <person name="Kautmanova I."/>
            <person name="Kiss B."/>
            <person name="Kocsube S."/>
            <person name="Kotiranta H."/>
            <person name="LaButti K.M."/>
            <person name="Lechner B.E."/>
            <person name="Liimatainen K."/>
            <person name="Lipzen A."/>
            <person name="Lukacs Z."/>
            <person name="Mihaltcheva S."/>
            <person name="Morgado L.N."/>
            <person name="Niskanen T."/>
            <person name="Noordeloos M.E."/>
            <person name="Ohm R.A."/>
            <person name="Ortiz-Santana B."/>
            <person name="Ovrebo C."/>
            <person name="Racz N."/>
            <person name="Riley R."/>
            <person name="Savchenko A."/>
            <person name="Shiryaev A."/>
            <person name="Soop K."/>
            <person name="Spirin V."/>
            <person name="Szebenyi C."/>
            <person name="Tomsovsky M."/>
            <person name="Tulloss R.E."/>
            <person name="Uehling J."/>
            <person name="Grigoriev I.V."/>
            <person name="Vagvolgyi C."/>
            <person name="Papp T."/>
            <person name="Martin F.M."/>
            <person name="Miettinen O."/>
            <person name="Hibbett D.S."/>
            <person name="Nagy L.G."/>
        </authorList>
    </citation>
    <scope>NUCLEOTIDE SEQUENCE [LARGE SCALE GENOMIC DNA]</scope>
    <source>
        <strain evidence="7 8">CBS 166.37</strain>
    </source>
</reference>
<feature type="region of interest" description="Disordered" evidence="5">
    <location>
        <begin position="435"/>
        <end position="474"/>
    </location>
</feature>
<feature type="compositionally biased region" description="Polar residues" evidence="5">
    <location>
        <begin position="440"/>
        <end position="451"/>
    </location>
</feature>
<accession>A0A5C3M5U5</accession>
<dbReference type="GO" id="GO:0071944">
    <property type="term" value="C:cell periphery"/>
    <property type="evidence" value="ECO:0007669"/>
    <property type="project" value="UniProtKB-ARBA"/>
</dbReference>
<keyword evidence="8" id="KW-1185">Reference proteome</keyword>
<organism evidence="7 8">
    <name type="scientific">Crucibulum laeve</name>
    <dbReference type="NCBI Taxonomy" id="68775"/>
    <lineage>
        <taxon>Eukaryota</taxon>
        <taxon>Fungi</taxon>
        <taxon>Dikarya</taxon>
        <taxon>Basidiomycota</taxon>
        <taxon>Agaricomycotina</taxon>
        <taxon>Agaricomycetes</taxon>
        <taxon>Agaricomycetidae</taxon>
        <taxon>Agaricales</taxon>
        <taxon>Agaricineae</taxon>
        <taxon>Nidulariaceae</taxon>
        <taxon>Crucibulum</taxon>
    </lineage>
</organism>
<keyword evidence="3 6" id="KW-1133">Transmembrane helix</keyword>
<dbReference type="Proteomes" id="UP000308652">
    <property type="component" value="Unassembled WGS sequence"/>
</dbReference>
<comment type="subcellular location">
    <subcellularLocation>
        <location evidence="1">Membrane</location>
        <topology evidence="1">Single-pass membrane protein</topology>
    </subcellularLocation>
</comment>
<feature type="region of interest" description="Disordered" evidence="5">
    <location>
        <begin position="138"/>
        <end position="179"/>
    </location>
</feature>
<gene>
    <name evidence="7" type="ORF">BDQ12DRAFT_490780</name>
</gene>
<evidence type="ECO:0000313" key="7">
    <source>
        <dbReference type="EMBL" id="TFK40287.1"/>
    </source>
</evidence>
<evidence type="ECO:0000256" key="1">
    <source>
        <dbReference type="ARBA" id="ARBA00004167"/>
    </source>
</evidence>
<sequence>MVAHALPRHLVKRQNDPVAAPSNVAGIDGEAAATAQASATGDSLRVDSAAPTETRSAPPLAITSTPVITVAAPSTDTVTTTTPPAEESAPSSSSASSKQISMSTVIGSCVGAFVGAVALILLGLWFYKRYSQSLKKKAVRIRHPATSMSGSRNAQNDEQRRRSRLEPWNKLDDGEDKWEGMYPETKEVDTLTVAPMEKLTMFKKSPSVRTAYTHKSEEPPTFEGTHPFAQYHPNLAKELASDDSVPAAVPRPFLGRVDAGPEISWDGETVGQNSYLSIRTTRVSGGAMSPTLNMAIPTPPATASEPHRWESAEVVHYEEGQTAEVFNSNNPFHEMERRKSTNNPFFNAQVYTPSRRNSQSRSRSNSVAKSPTAKGKERAISMDPFSDDNIELPKPPAFVHHAPTGSASSASSNDRAIQSLIAALDVSEEEIQNRLRVASMQPSVISANSMYTDGGDEEDVTREFPLPPSVARKQ</sequence>
<feature type="compositionally biased region" description="Low complexity" evidence="5">
    <location>
        <begin position="69"/>
        <end position="97"/>
    </location>
</feature>
<feature type="compositionally biased region" description="Polar residues" evidence="5">
    <location>
        <begin position="341"/>
        <end position="352"/>
    </location>
</feature>
<feature type="region of interest" description="Disordered" evidence="5">
    <location>
        <begin position="334"/>
        <end position="413"/>
    </location>
</feature>
<evidence type="ECO:0000313" key="8">
    <source>
        <dbReference type="Proteomes" id="UP000308652"/>
    </source>
</evidence>
<dbReference type="InterPro" id="IPR051694">
    <property type="entry name" value="Immunoregulatory_rcpt-like"/>
</dbReference>
<feature type="region of interest" description="Disordered" evidence="5">
    <location>
        <begin position="1"/>
        <end position="24"/>
    </location>
</feature>
<keyword evidence="2 6" id="KW-0812">Transmembrane</keyword>
<proteinExistence type="predicted"/>
<name>A0A5C3M5U5_9AGAR</name>
<evidence type="ECO:0000256" key="3">
    <source>
        <dbReference type="ARBA" id="ARBA00022989"/>
    </source>
</evidence>
<dbReference type="EMBL" id="ML213597">
    <property type="protein sequence ID" value="TFK40287.1"/>
    <property type="molecule type" value="Genomic_DNA"/>
</dbReference>
<evidence type="ECO:0000256" key="2">
    <source>
        <dbReference type="ARBA" id="ARBA00022692"/>
    </source>
</evidence>
<protein>
    <submittedName>
        <fullName evidence="7">Uncharacterized protein</fullName>
    </submittedName>
</protein>
<feature type="transmembrane region" description="Helical" evidence="6">
    <location>
        <begin position="105"/>
        <end position="127"/>
    </location>
</feature>
<dbReference type="OrthoDB" id="2670057at2759"/>
<dbReference type="GO" id="GO:0016020">
    <property type="term" value="C:membrane"/>
    <property type="evidence" value="ECO:0007669"/>
    <property type="project" value="UniProtKB-SubCell"/>
</dbReference>
<dbReference type="PANTHER" id="PTHR15549">
    <property type="entry name" value="PAIRED IMMUNOGLOBULIN-LIKE TYPE 2 RECEPTOR"/>
    <property type="match status" value="1"/>
</dbReference>
<dbReference type="PANTHER" id="PTHR15549:SF26">
    <property type="entry name" value="AXIAL BUDDING PATTERN PROTEIN 2-RELATED"/>
    <property type="match status" value="1"/>
</dbReference>
<feature type="region of interest" description="Disordered" evidence="5">
    <location>
        <begin position="36"/>
        <end position="98"/>
    </location>
</feature>
<feature type="compositionally biased region" description="Low complexity" evidence="5">
    <location>
        <begin position="354"/>
        <end position="366"/>
    </location>
</feature>
<evidence type="ECO:0000256" key="4">
    <source>
        <dbReference type="ARBA" id="ARBA00023136"/>
    </source>
</evidence>